<proteinExistence type="predicted"/>
<comment type="caution">
    <text evidence="1">The sequence shown here is derived from an EMBL/GenBank/DDBJ whole genome shotgun (WGS) entry which is preliminary data.</text>
</comment>
<gene>
    <name evidence="1" type="ORF">GGE12_006426</name>
</gene>
<name>A0A7W6WI19_9HYPH</name>
<organism evidence="1 2">
    <name type="scientific">Rhizobium mongolense</name>
    <dbReference type="NCBI Taxonomy" id="57676"/>
    <lineage>
        <taxon>Bacteria</taxon>
        <taxon>Pseudomonadati</taxon>
        <taxon>Pseudomonadota</taxon>
        <taxon>Alphaproteobacteria</taxon>
        <taxon>Hyphomicrobiales</taxon>
        <taxon>Rhizobiaceae</taxon>
        <taxon>Rhizobium/Agrobacterium group</taxon>
        <taxon>Rhizobium</taxon>
    </lineage>
</organism>
<reference evidence="1 2" key="1">
    <citation type="submission" date="2020-08" db="EMBL/GenBank/DDBJ databases">
        <title>Genomic Encyclopedia of Type Strains, Phase IV (KMG-V): Genome sequencing to study the core and pangenomes of soil and plant-associated prokaryotes.</title>
        <authorList>
            <person name="Whitman W."/>
        </authorList>
    </citation>
    <scope>NUCLEOTIDE SEQUENCE [LARGE SCALE GENOMIC DNA]</scope>
    <source>
        <strain evidence="1 2">SEMIA 402</strain>
    </source>
</reference>
<sequence length="85" mass="9883">MLTLYRQNFESLGYQEIKRLYNPRTAYFFQLTCANFERDRRGDFSQKDQSLIRSTCSAVRRTKAALARSLASSFVKIATMTEVSK</sequence>
<dbReference type="EMBL" id="JACIGM010000019">
    <property type="protein sequence ID" value="MBB4278615.1"/>
    <property type="molecule type" value="Genomic_DNA"/>
</dbReference>
<protein>
    <submittedName>
        <fullName evidence="1">Uncharacterized protein</fullName>
    </submittedName>
</protein>
<accession>A0A7W6WI19</accession>
<dbReference type="Proteomes" id="UP000533641">
    <property type="component" value="Unassembled WGS sequence"/>
</dbReference>
<evidence type="ECO:0000313" key="2">
    <source>
        <dbReference type="Proteomes" id="UP000533641"/>
    </source>
</evidence>
<dbReference type="AlphaFoldDB" id="A0A7W6WI19"/>
<evidence type="ECO:0000313" key="1">
    <source>
        <dbReference type="EMBL" id="MBB4278615.1"/>
    </source>
</evidence>